<evidence type="ECO:0000256" key="1">
    <source>
        <dbReference type="SAM" id="MobiDB-lite"/>
    </source>
</evidence>
<organism evidence="2 3">
    <name type="scientific">Nocardioides acrostichi</name>
    <dbReference type="NCBI Taxonomy" id="2784339"/>
    <lineage>
        <taxon>Bacteria</taxon>
        <taxon>Bacillati</taxon>
        <taxon>Actinomycetota</taxon>
        <taxon>Actinomycetes</taxon>
        <taxon>Propionibacteriales</taxon>
        <taxon>Nocardioidaceae</taxon>
        <taxon>Nocardioides</taxon>
    </lineage>
</organism>
<dbReference type="EMBL" id="JADIVZ010000004">
    <property type="protein sequence ID" value="MBF4162307.1"/>
    <property type="molecule type" value="Genomic_DNA"/>
</dbReference>
<reference evidence="2" key="1">
    <citation type="submission" date="2020-11" db="EMBL/GenBank/DDBJ databases">
        <title>Nocardioides sp. CBS4Y-1, whole genome shotgun sequence.</title>
        <authorList>
            <person name="Tuo L."/>
        </authorList>
    </citation>
    <scope>NUCLEOTIDE SEQUENCE</scope>
    <source>
        <strain evidence="2">CBS4Y-1</strain>
    </source>
</reference>
<protein>
    <submittedName>
        <fullName evidence="2">Uncharacterized protein</fullName>
    </submittedName>
</protein>
<dbReference type="RefSeq" id="WP_194503535.1">
    <property type="nucleotide sequence ID" value="NZ_JADIVZ010000004.1"/>
</dbReference>
<name>A0A930Y7R3_9ACTN</name>
<dbReference type="Proteomes" id="UP000656804">
    <property type="component" value="Unassembled WGS sequence"/>
</dbReference>
<proteinExistence type="predicted"/>
<evidence type="ECO:0000313" key="2">
    <source>
        <dbReference type="EMBL" id="MBF4162307.1"/>
    </source>
</evidence>
<sequence>MHAQACAPVTWPAPSAIDRWRREALAVLDESYVGAGGVLVLPEGSTHERHDDTTIRLEHGRHLQPGARYVVESGDLRRSGLELDARIDGTHERRTGRIAVTGFDRVGLPVVGTRPSMDVEIDGLDDVVHLVGTSTHPYLTGTARLVNDAARLLRIEARLRWLSVDLHAWVADGELVADLTVRSRGAWAPAVAPILAIISRWAPKGLTSAVEDWAEQISAVAEGREPHAVTRARKRERERLEDVWCAAQLRRRAEAVQAEIEQASWWGQRRRAWLAAWERQPDVAWPDGDREREEWQQSWAQRAESLATSVSRVGRKRRRAEIESWLGAWTPREPQPAPVDDSPMPPDLLQLAWLKSPRTVLSMMRGSGSSTPSGDVGALTVDE</sequence>
<comment type="caution">
    <text evidence="2">The sequence shown here is derived from an EMBL/GenBank/DDBJ whole genome shotgun (WGS) entry which is preliminary data.</text>
</comment>
<accession>A0A930Y7R3</accession>
<keyword evidence="3" id="KW-1185">Reference proteome</keyword>
<gene>
    <name evidence="2" type="ORF">ISG29_11450</name>
</gene>
<feature type="region of interest" description="Disordered" evidence="1">
    <location>
        <begin position="363"/>
        <end position="383"/>
    </location>
</feature>
<dbReference type="AlphaFoldDB" id="A0A930Y7R3"/>
<evidence type="ECO:0000313" key="3">
    <source>
        <dbReference type="Proteomes" id="UP000656804"/>
    </source>
</evidence>